<accession>A0A6C0E147</accession>
<organism evidence="1">
    <name type="scientific">viral metagenome</name>
    <dbReference type="NCBI Taxonomy" id="1070528"/>
    <lineage>
        <taxon>unclassified sequences</taxon>
        <taxon>metagenomes</taxon>
        <taxon>organismal metagenomes</taxon>
    </lineage>
</organism>
<name>A0A6C0E147_9ZZZZ</name>
<proteinExistence type="predicted"/>
<protein>
    <submittedName>
        <fullName evidence="1">Uncharacterized protein</fullName>
    </submittedName>
</protein>
<evidence type="ECO:0000313" key="1">
    <source>
        <dbReference type="EMBL" id="QHT22478.1"/>
    </source>
</evidence>
<reference evidence="1" key="1">
    <citation type="journal article" date="2020" name="Nature">
        <title>Giant virus diversity and host interactions through global metagenomics.</title>
        <authorList>
            <person name="Schulz F."/>
            <person name="Roux S."/>
            <person name="Paez-Espino D."/>
            <person name="Jungbluth S."/>
            <person name="Walsh D.A."/>
            <person name="Denef V.J."/>
            <person name="McMahon K.D."/>
            <person name="Konstantinidis K.T."/>
            <person name="Eloe-Fadrosh E.A."/>
            <person name="Kyrpides N.C."/>
            <person name="Woyke T."/>
        </authorList>
    </citation>
    <scope>NUCLEOTIDE SEQUENCE</scope>
    <source>
        <strain evidence="1">GVMAG-M-3300023179-111</strain>
    </source>
</reference>
<dbReference type="AlphaFoldDB" id="A0A6C0E147"/>
<sequence>MERLIAIQFILIYQSSLQRHNSKDLYHQVVNIIDVYDEFVDDYKSKNNSNILWSETLNNLFYNLLQTHQDNEMFNVKDLDKLLRFFIKRKVPYNRFFLDEPDVEYKIKFSSCEKNKIFTETIKNVRNNIKIHVINTCNKNI</sequence>
<dbReference type="EMBL" id="MN739710">
    <property type="protein sequence ID" value="QHT22478.1"/>
    <property type="molecule type" value="Genomic_DNA"/>
</dbReference>